<keyword evidence="5 6" id="KW-0472">Membrane</keyword>
<dbReference type="Proteomes" id="UP000887540">
    <property type="component" value="Unplaced"/>
</dbReference>
<dbReference type="GO" id="GO:0007606">
    <property type="term" value="P:sensory perception of chemical stimulus"/>
    <property type="evidence" value="ECO:0007669"/>
    <property type="project" value="UniProtKB-UniRule"/>
</dbReference>
<evidence type="ECO:0000256" key="2">
    <source>
        <dbReference type="ARBA" id="ARBA00005692"/>
    </source>
</evidence>
<reference evidence="8" key="1">
    <citation type="submission" date="2022-11" db="UniProtKB">
        <authorList>
            <consortium name="WormBaseParasite"/>
        </authorList>
    </citation>
    <scope>IDENTIFICATION</scope>
</reference>
<dbReference type="GO" id="GO:0004888">
    <property type="term" value="F:transmembrane signaling receptor activity"/>
    <property type="evidence" value="ECO:0007669"/>
    <property type="project" value="InterPro"/>
</dbReference>
<dbReference type="AlphaFoldDB" id="A0A914C666"/>
<organism evidence="7 8">
    <name type="scientific">Acrobeloides nanus</name>
    <dbReference type="NCBI Taxonomy" id="290746"/>
    <lineage>
        <taxon>Eukaryota</taxon>
        <taxon>Metazoa</taxon>
        <taxon>Ecdysozoa</taxon>
        <taxon>Nematoda</taxon>
        <taxon>Chromadorea</taxon>
        <taxon>Rhabditida</taxon>
        <taxon>Tylenchina</taxon>
        <taxon>Cephalobomorpha</taxon>
        <taxon>Cephaloboidea</taxon>
        <taxon>Cephalobidae</taxon>
        <taxon>Acrobeloides</taxon>
    </lineage>
</organism>
<keyword evidence="7" id="KW-1185">Reference proteome</keyword>
<comment type="subcellular location">
    <subcellularLocation>
        <location evidence="1">Membrane</location>
        <topology evidence="1">Multi-pass membrane protein</topology>
    </subcellularLocation>
</comment>
<comment type="similarity">
    <text evidence="2 6">Belongs to the nematode receptor-like protein srg family.</text>
</comment>
<keyword evidence="4 6" id="KW-1133">Transmembrane helix</keyword>
<accession>A0A914C666</accession>
<keyword evidence="3 6" id="KW-0812">Transmembrane</keyword>
<evidence type="ECO:0000256" key="4">
    <source>
        <dbReference type="ARBA" id="ARBA00022989"/>
    </source>
</evidence>
<dbReference type="GO" id="GO:0016020">
    <property type="term" value="C:membrane"/>
    <property type="evidence" value="ECO:0007669"/>
    <property type="project" value="UniProtKB-SubCell"/>
</dbReference>
<dbReference type="InterPro" id="IPR000609">
    <property type="entry name" value="7TM_GPCR_serpentine_rcpt_Srg"/>
</dbReference>
<feature type="transmembrane region" description="Helical" evidence="6">
    <location>
        <begin position="17"/>
        <end position="39"/>
    </location>
</feature>
<evidence type="ECO:0000256" key="3">
    <source>
        <dbReference type="ARBA" id="ARBA00022692"/>
    </source>
</evidence>
<sequence length="95" mass="11048">MSSNGAALFAYEASWYISYYDAIGHMLISMNRFTAVIFYQQHENIWKGRSLYFIITIWLILPIFAICWSFDQPFTIIRNANGTTGFLFNDSSIQI</sequence>
<evidence type="ECO:0000256" key="5">
    <source>
        <dbReference type="ARBA" id="ARBA00023136"/>
    </source>
</evidence>
<dbReference type="Pfam" id="PF02118">
    <property type="entry name" value="Srg"/>
    <property type="match status" value="1"/>
</dbReference>
<feature type="transmembrane region" description="Helical" evidence="6">
    <location>
        <begin position="51"/>
        <end position="71"/>
    </location>
</feature>
<proteinExistence type="inferred from homology"/>
<evidence type="ECO:0000256" key="1">
    <source>
        <dbReference type="ARBA" id="ARBA00004141"/>
    </source>
</evidence>
<evidence type="ECO:0000313" key="7">
    <source>
        <dbReference type="Proteomes" id="UP000887540"/>
    </source>
</evidence>
<dbReference type="WBParaSite" id="ACRNAN_Path_393.g1493.t1">
    <property type="protein sequence ID" value="ACRNAN_Path_393.g1493.t1"/>
    <property type="gene ID" value="ACRNAN_Path_393.g1493"/>
</dbReference>
<name>A0A914C666_9BILA</name>
<comment type="caution">
    <text evidence="6">Lacks conserved residue(s) required for the propagation of feature annotation.</text>
</comment>
<evidence type="ECO:0000256" key="6">
    <source>
        <dbReference type="RuleBase" id="RU280813"/>
    </source>
</evidence>
<protein>
    <recommendedName>
        <fullName evidence="6">Serpentine receptor class gamma</fullName>
    </recommendedName>
</protein>
<evidence type="ECO:0000313" key="8">
    <source>
        <dbReference type="WBParaSite" id="ACRNAN_Path_393.g1493.t1"/>
    </source>
</evidence>